<reference evidence="2 3" key="1">
    <citation type="journal article" date="2019" name="Nat. Ecol. Evol.">
        <title>Megaphylogeny resolves global patterns of mushroom evolution.</title>
        <authorList>
            <person name="Varga T."/>
            <person name="Krizsan K."/>
            <person name="Foldi C."/>
            <person name="Dima B."/>
            <person name="Sanchez-Garcia M."/>
            <person name="Sanchez-Ramirez S."/>
            <person name="Szollosi G.J."/>
            <person name="Szarkandi J.G."/>
            <person name="Papp V."/>
            <person name="Albert L."/>
            <person name="Andreopoulos W."/>
            <person name="Angelini C."/>
            <person name="Antonin V."/>
            <person name="Barry K.W."/>
            <person name="Bougher N.L."/>
            <person name="Buchanan P."/>
            <person name="Buyck B."/>
            <person name="Bense V."/>
            <person name="Catcheside P."/>
            <person name="Chovatia M."/>
            <person name="Cooper J."/>
            <person name="Damon W."/>
            <person name="Desjardin D."/>
            <person name="Finy P."/>
            <person name="Geml J."/>
            <person name="Haridas S."/>
            <person name="Hughes K."/>
            <person name="Justo A."/>
            <person name="Karasinski D."/>
            <person name="Kautmanova I."/>
            <person name="Kiss B."/>
            <person name="Kocsube S."/>
            <person name="Kotiranta H."/>
            <person name="LaButti K.M."/>
            <person name="Lechner B.E."/>
            <person name="Liimatainen K."/>
            <person name="Lipzen A."/>
            <person name="Lukacs Z."/>
            <person name="Mihaltcheva S."/>
            <person name="Morgado L.N."/>
            <person name="Niskanen T."/>
            <person name="Noordeloos M.E."/>
            <person name="Ohm R.A."/>
            <person name="Ortiz-Santana B."/>
            <person name="Ovrebo C."/>
            <person name="Racz N."/>
            <person name="Riley R."/>
            <person name="Savchenko A."/>
            <person name="Shiryaev A."/>
            <person name="Soop K."/>
            <person name="Spirin V."/>
            <person name="Szebenyi C."/>
            <person name="Tomsovsky M."/>
            <person name="Tulloss R.E."/>
            <person name="Uehling J."/>
            <person name="Grigoriev I.V."/>
            <person name="Vagvolgyi C."/>
            <person name="Papp T."/>
            <person name="Martin F.M."/>
            <person name="Miettinen O."/>
            <person name="Hibbett D.S."/>
            <person name="Nagy L.G."/>
        </authorList>
    </citation>
    <scope>NUCLEOTIDE SEQUENCE [LARGE SCALE GENOMIC DNA]</scope>
    <source>
        <strain evidence="2 3">CBS 121175</strain>
    </source>
</reference>
<sequence>MSSRTTGQAVSEIRSIASSVRKEAKRVVGRLQRQKRVTGESSVNMDSLPLELLARIMGFLRWEDILNLRTCSRNLQAATNERSVWASILENGCGTTFPRPFYLPKSIQHCSTKDLERAIRGWGAGLNDHPTPHFEIFPLSEAYVQGNNPLSPLGPLPGGRFFLYATWEGDIWCHDSNPTSSDSESPTQLLFPTPVPESRLYEAHVAFDVLMPRSDSTLGEDSLIFPKEFNLIITRCYGHDLDRVNSIEVWHLEPLHGSEGELARFSATRLAVFREEPVVEIGNCAILGKYVAYTMDGDHLDSFSCFVIVDWTTTPPGSTVFPRVFVPDVRGKILVLLPGKRIAAMQTSFRIWDWGRDCPRSTFLSSVQQIARVTAAWKTTLERPFELHSVTPFLMHDSIRIVTPTSAGLFGVIIPLSRDDIPPLEPEMIRLVPGKHRLSGLPHCQGYGYRRGVFLGTPNIVLRYSWPEDTDEVLKWRSVLHLPPFRFTPQYFSFDEISNRVSLFDDRTT</sequence>
<dbReference type="InterPro" id="IPR036047">
    <property type="entry name" value="F-box-like_dom_sf"/>
</dbReference>
<dbReference type="OrthoDB" id="3068749at2759"/>
<dbReference type="Proteomes" id="UP000307440">
    <property type="component" value="Unassembled WGS sequence"/>
</dbReference>
<organism evidence="2 3">
    <name type="scientific">Coprinopsis marcescibilis</name>
    <name type="common">Agaric fungus</name>
    <name type="synonym">Psathyrella marcescibilis</name>
    <dbReference type="NCBI Taxonomy" id="230819"/>
    <lineage>
        <taxon>Eukaryota</taxon>
        <taxon>Fungi</taxon>
        <taxon>Dikarya</taxon>
        <taxon>Basidiomycota</taxon>
        <taxon>Agaricomycotina</taxon>
        <taxon>Agaricomycetes</taxon>
        <taxon>Agaricomycetidae</taxon>
        <taxon>Agaricales</taxon>
        <taxon>Agaricineae</taxon>
        <taxon>Psathyrellaceae</taxon>
        <taxon>Coprinopsis</taxon>
    </lineage>
</organism>
<dbReference type="EMBL" id="ML210275">
    <property type="protein sequence ID" value="TFK21223.1"/>
    <property type="molecule type" value="Genomic_DNA"/>
</dbReference>
<evidence type="ECO:0000313" key="2">
    <source>
        <dbReference type="EMBL" id="TFK21223.1"/>
    </source>
</evidence>
<proteinExistence type="predicted"/>
<gene>
    <name evidence="2" type="ORF">FA15DRAFT_672775</name>
</gene>
<protein>
    <recommendedName>
        <fullName evidence="1">F-box domain-containing protein</fullName>
    </recommendedName>
</protein>
<feature type="domain" description="F-box" evidence="1">
    <location>
        <begin position="42"/>
        <end position="88"/>
    </location>
</feature>
<evidence type="ECO:0000259" key="1">
    <source>
        <dbReference type="PROSITE" id="PS50181"/>
    </source>
</evidence>
<dbReference type="SMART" id="SM00256">
    <property type="entry name" value="FBOX"/>
    <property type="match status" value="1"/>
</dbReference>
<dbReference type="InterPro" id="IPR001810">
    <property type="entry name" value="F-box_dom"/>
</dbReference>
<name>A0A5C3KMW6_COPMA</name>
<dbReference type="Gene3D" id="1.20.1280.50">
    <property type="match status" value="1"/>
</dbReference>
<accession>A0A5C3KMW6</accession>
<dbReference type="Pfam" id="PF12937">
    <property type="entry name" value="F-box-like"/>
    <property type="match status" value="1"/>
</dbReference>
<dbReference type="SUPFAM" id="SSF81383">
    <property type="entry name" value="F-box domain"/>
    <property type="match status" value="1"/>
</dbReference>
<evidence type="ECO:0000313" key="3">
    <source>
        <dbReference type="Proteomes" id="UP000307440"/>
    </source>
</evidence>
<keyword evidence="3" id="KW-1185">Reference proteome</keyword>
<dbReference type="PROSITE" id="PS50181">
    <property type="entry name" value="FBOX"/>
    <property type="match status" value="1"/>
</dbReference>
<dbReference type="AlphaFoldDB" id="A0A5C3KMW6"/>